<accession>A0A9P9IFK0</accession>
<dbReference type="OrthoDB" id="4186099at2759"/>
<evidence type="ECO:0000256" key="1">
    <source>
        <dbReference type="SAM" id="SignalP"/>
    </source>
</evidence>
<feature type="chain" id="PRO_5040173680" evidence="1">
    <location>
        <begin position="20"/>
        <end position="94"/>
    </location>
</feature>
<comment type="caution">
    <text evidence="2">The sequence shown here is derived from an EMBL/GenBank/DDBJ whole genome shotgun (WGS) entry which is preliminary data.</text>
</comment>
<evidence type="ECO:0000313" key="2">
    <source>
        <dbReference type="EMBL" id="KAH7120018.1"/>
    </source>
</evidence>
<protein>
    <submittedName>
        <fullName evidence="2">Uncharacterized protein</fullName>
    </submittedName>
</protein>
<gene>
    <name evidence="2" type="ORF">B0J11DRAFT_73539</name>
</gene>
<dbReference type="AlphaFoldDB" id="A0A9P9IFK0"/>
<proteinExistence type="predicted"/>
<evidence type="ECO:0000313" key="3">
    <source>
        <dbReference type="Proteomes" id="UP000700596"/>
    </source>
</evidence>
<reference evidence="2" key="1">
    <citation type="journal article" date="2021" name="Nat. Commun.">
        <title>Genetic determinants of endophytism in the Arabidopsis root mycobiome.</title>
        <authorList>
            <person name="Mesny F."/>
            <person name="Miyauchi S."/>
            <person name="Thiergart T."/>
            <person name="Pickel B."/>
            <person name="Atanasova L."/>
            <person name="Karlsson M."/>
            <person name="Huettel B."/>
            <person name="Barry K.W."/>
            <person name="Haridas S."/>
            <person name="Chen C."/>
            <person name="Bauer D."/>
            <person name="Andreopoulos W."/>
            <person name="Pangilinan J."/>
            <person name="LaButti K."/>
            <person name="Riley R."/>
            <person name="Lipzen A."/>
            <person name="Clum A."/>
            <person name="Drula E."/>
            <person name="Henrissat B."/>
            <person name="Kohler A."/>
            <person name="Grigoriev I.V."/>
            <person name="Martin F.M."/>
            <person name="Hacquard S."/>
        </authorList>
    </citation>
    <scope>NUCLEOTIDE SEQUENCE</scope>
    <source>
        <strain evidence="2">MPI-CAGE-CH-0243</strain>
    </source>
</reference>
<sequence length="94" mass="9566">MKAFTLTAIIAMLATTVVADNCKTGLNYCGSTLLRVGNYRDQISQALAVAGHPNWSGDNVLFECLGGSGGAIRFIGGCGGGCADAGSGKSDFCR</sequence>
<name>A0A9P9IFK0_9PLEO</name>
<dbReference type="EMBL" id="JAGMWT010000011">
    <property type="protein sequence ID" value="KAH7120018.1"/>
    <property type="molecule type" value="Genomic_DNA"/>
</dbReference>
<organism evidence="2 3">
    <name type="scientific">Dendryphion nanum</name>
    <dbReference type="NCBI Taxonomy" id="256645"/>
    <lineage>
        <taxon>Eukaryota</taxon>
        <taxon>Fungi</taxon>
        <taxon>Dikarya</taxon>
        <taxon>Ascomycota</taxon>
        <taxon>Pezizomycotina</taxon>
        <taxon>Dothideomycetes</taxon>
        <taxon>Pleosporomycetidae</taxon>
        <taxon>Pleosporales</taxon>
        <taxon>Torulaceae</taxon>
        <taxon>Dendryphion</taxon>
    </lineage>
</organism>
<keyword evidence="3" id="KW-1185">Reference proteome</keyword>
<keyword evidence="1" id="KW-0732">Signal</keyword>
<feature type="signal peptide" evidence="1">
    <location>
        <begin position="1"/>
        <end position="19"/>
    </location>
</feature>
<dbReference type="Proteomes" id="UP000700596">
    <property type="component" value="Unassembled WGS sequence"/>
</dbReference>